<keyword evidence="8" id="KW-0443">Lipid metabolism</keyword>
<comment type="similarity">
    <text evidence="2">Belongs to the AB hydrolase superfamily. Lipase family.</text>
</comment>
<keyword evidence="7" id="KW-0442">Lipid degradation</keyword>
<sequence>MRRRPWLPNVIRSHEYQHNSSTFPTSFRLSMAAVKLHAQQLPRRSSVAVPQRTKLGKKWKEYHGSNNWEGLLDPLDEKLRVEILRYGKFVESTYKSFVFDTSSPLYGTCRHHKHSLFHRSGLPGTGYRVTKNLHATSGIELPGWVDKKLPRWVSNQSSWMGYVAVCQDEEELARLGRRDIVVAFRGTATCMEWLENLRSTTLTQIPNVEPSSDICPYLQSTMVASGFLSLYSSSGLKYKSLQDEVREEISRLLQSYGDDPLSITITGHSLGAALATLAAYDIKKTFKHAPPTSVVSFGGPRVGNASFRHEVEKNGIKVLRIVNSTDIITKVPGFIINNDNDGDEERKGIHVPNLGSLSTDWLQKSIVEKARWNYADVGRELRLCSSGNSPIVKPNMNVATCHELDTYLDLVNGFRTSTCPLMSTAKRVLIK</sequence>
<dbReference type="EMBL" id="JAJJMA010206616">
    <property type="protein sequence ID" value="MCL7039933.1"/>
    <property type="molecule type" value="Genomic_DNA"/>
</dbReference>
<dbReference type="Pfam" id="PF01764">
    <property type="entry name" value="Lipase_3"/>
    <property type="match status" value="1"/>
</dbReference>
<evidence type="ECO:0000256" key="4">
    <source>
        <dbReference type="ARBA" id="ARBA00022640"/>
    </source>
</evidence>
<keyword evidence="6" id="KW-0809">Transit peptide</keyword>
<evidence type="ECO:0000256" key="1">
    <source>
        <dbReference type="ARBA" id="ARBA00004229"/>
    </source>
</evidence>
<evidence type="ECO:0000256" key="2">
    <source>
        <dbReference type="ARBA" id="ARBA00010701"/>
    </source>
</evidence>
<keyword evidence="5" id="KW-0378">Hydrolase</keyword>
<dbReference type="PANTHER" id="PTHR31403">
    <property type="entry name" value="PHOSPHOLIPASE A1-IBETA2, CHLOROPLASTIC"/>
    <property type="match status" value="1"/>
</dbReference>
<proteinExistence type="inferred from homology"/>
<evidence type="ECO:0000259" key="9">
    <source>
        <dbReference type="Pfam" id="PF01764"/>
    </source>
</evidence>
<evidence type="ECO:0000256" key="6">
    <source>
        <dbReference type="ARBA" id="ARBA00022946"/>
    </source>
</evidence>
<dbReference type="PANTHER" id="PTHR31403:SF54">
    <property type="entry name" value="PHOSPHOLIPASE A(1) DAD1, CHLOROPLASTIC"/>
    <property type="match status" value="1"/>
</dbReference>
<dbReference type="InterPro" id="IPR002921">
    <property type="entry name" value="Fungal_lipase-type"/>
</dbReference>
<organism evidence="10 11">
    <name type="scientific">Papaver nudicaule</name>
    <name type="common">Iceland poppy</name>
    <dbReference type="NCBI Taxonomy" id="74823"/>
    <lineage>
        <taxon>Eukaryota</taxon>
        <taxon>Viridiplantae</taxon>
        <taxon>Streptophyta</taxon>
        <taxon>Embryophyta</taxon>
        <taxon>Tracheophyta</taxon>
        <taxon>Spermatophyta</taxon>
        <taxon>Magnoliopsida</taxon>
        <taxon>Ranunculales</taxon>
        <taxon>Papaveraceae</taxon>
        <taxon>Papaveroideae</taxon>
        <taxon>Papaver</taxon>
    </lineage>
</organism>
<accession>A0AA41VEW0</accession>
<name>A0AA41VEW0_PAPNU</name>
<reference evidence="10" key="1">
    <citation type="submission" date="2022-03" db="EMBL/GenBank/DDBJ databases">
        <title>A functionally conserved STORR gene fusion in Papaver species that diverged 16.8 million years ago.</title>
        <authorList>
            <person name="Catania T."/>
        </authorList>
    </citation>
    <scope>NUCLEOTIDE SEQUENCE</scope>
    <source>
        <strain evidence="10">S-191538</strain>
    </source>
</reference>
<protein>
    <recommendedName>
        <fullName evidence="9">Fungal lipase-type domain-containing protein</fullName>
    </recommendedName>
</protein>
<evidence type="ECO:0000256" key="8">
    <source>
        <dbReference type="ARBA" id="ARBA00023098"/>
    </source>
</evidence>
<dbReference type="AlphaFoldDB" id="A0AA41VEW0"/>
<keyword evidence="3" id="KW-0150">Chloroplast</keyword>
<dbReference type="GO" id="GO:0016042">
    <property type="term" value="P:lipid catabolic process"/>
    <property type="evidence" value="ECO:0007669"/>
    <property type="project" value="UniProtKB-KW"/>
</dbReference>
<evidence type="ECO:0000313" key="11">
    <source>
        <dbReference type="Proteomes" id="UP001177140"/>
    </source>
</evidence>
<keyword evidence="11" id="KW-1185">Reference proteome</keyword>
<comment type="caution">
    <text evidence="10">The sequence shown here is derived from an EMBL/GenBank/DDBJ whole genome shotgun (WGS) entry which is preliminary data.</text>
</comment>
<dbReference type="GO" id="GO:0009507">
    <property type="term" value="C:chloroplast"/>
    <property type="evidence" value="ECO:0007669"/>
    <property type="project" value="UniProtKB-SubCell"/>
</dbReference>
<evidence type="ECO:0000256" key="3">
    <source>
        <dbReference type="ARBA" id="ARBA00022528"/>
    </source>
</evidence>
<keyword evidence="4" id="KW-0934">Plastid</keyword>
<dbReference type="Gene3D" id="3.40.50.1820">
    <property type="entry name" value="alpha/beta hydrolase"/>
    <property type="match status" value="1"/>
</dbReference>
<evidence type="ECO:0000256" key="5">
    <source>
        <dbReference type="ARBA" id="ARBA00022801"/>
    </source>
</evidence>
<dbReference type="SUPFAM" id="SSF53474">
    <property type="entry name" value="alpha/beta-Hydrolases"/>
    <property type="match status" value="1"/>
</dbReference>
<dbReference type="Proteomes" id="UP001177140">
    <property type="component" value="Unassembled WGS sequence"/>
</dbReference>
<comment type="subcellular location">
    <subcellularLocation>
        <location evidence="1">Plastid</location>
        <location evidence="1">Chloroplast</location>
    </subcellularLocation>
</comment>
<gene>
    <name evidence="10" type="ORF">MKW94_013900</name>
</gene>
<evidence type="ECO:0000256" key="7">
    <source>
        <dbReference type="ARBA" id="ARBA00022963"/>
    </source>
</evidence>
<dbReference type="InterPro" id="IPR029058">
    <property type="entry name" value="AB_hydrolase_fold"/>
</dbReference>
<evidence type="ECO:0000313" key="10">
    <source>
        <dbReference type="EMBL" id="MCL7039933.1"/>
    </source>
</evidence>
<feature type="domain" description="Fungal lipase-type" evidence="9">
    <location>
        <begin position="181"/>
        <end position="333"/>
    </location>
</feature>
<dbReference type="GO" id="GO:0004620">
    <property type="term" value="F:phospholipase activity"/>
    <property type="evidence" value="ECO:0007669"/>
    <property type="project" value="TreeGrafter"/>
</dbReference>
<dbReference type="CDD" id="cd00519">
    <property type="entry name" value="Lipase_3"/>
    <property type="match status" value="1"/>
</dbReference>